<accession>A0AAE1INC9</accession>
<dbReference type="GO" id="GO:0003676">
    <property type="term" value="F:nucleic acid binding"/>
    <property type="evidence" value="ECO:0007669"/>
    <property type="project" value="InterPro"/>
</dbReference>
<sequence>MNHRNPLTTYDCALIGWLLWFIWKGRNDYVFSKVRLDPSMVIEKAQQALINYWTVWFPDNDRAVSNTPTPAVKWVPPAEHVLKVNVDGSFKASTAFAAIGLVCRDHWGHMQWAFVDKVKSISAFMTKALALKRALMILQDLGNKNVLLESDNQTLVHCVENNQPSLCEWQARGIIDDITSVLKSESSFSVIYTPRQGNKAADWLAAATNKEVCPIGWVGIPLPPLSQMLDNDMKATRSQ</sequence>
<feature type="domain" description="RNase H type-1" evidence="1">
    <location>
        <begin position="85"/>
        <end position="206"/>
    </location>
</feature>
<organism evidence="2 3">
    <name type="scientific">Acacia crassicarpa</name>
    <name type="common">northern wattle</name>
    <dbReference type="NCBI Taxonomy" id="499986"/>
    <lineage>
        <taxon>Eukaryota</taxon>
        <taxon>Viridiplantae</taxon>
        <taxon>Streptophyta</taxon>
        <taxon>Embryophyta</taxon>
        <taxon>Tracheophyta</taxon>
        <taxon>Spermatophyta</taxon>
        <taxon>Magnoliopsida</taxon>
        <taxon>eudicotyledons</taxon>
        <taxon>Gunneridae</taxon>
        <taxon>Pentapetalae</taxon>
        <taxon>rosids</taxon>
        <taxon>fabids</taxon>
        <taxon>Fabales</taxon>
        <taxon>Fabaceae</taxon>
        <taxon>Caesalpinioideae</taxon>
        <taxon>mimosoid clade</taxon>
        <taxon>Acacieae</taxon>
        <taxon>Acacia</taxon>
    </lineage>
</organism>
<dbReference type="InterPro" id="IPR044730">
    <property type="entry name" value="RNase_H-like_dom_plant"/>
</dbReference>
<proteinExistence type="predicted"/>
<keyword evidence="3" id="KW-1185">Reference proteome</keyword>
<name>A0AAE1INC9_9FABA</name>
<dbReference type="Pfam" id="PF13456">
    <property type="entry name" value="RVT_3"/>
    <property type="match status" value="1"/>
</dbReference>
<reference evidence="2" key="1">
    <citation type="submission" date="2023-10" db="EMBL/GenBank/DDBJ databases">
        <title>Chromosome-level genome of the transformable northern wattle, Acacia crassicarpa.</title>
        <authorList>
            <person name="Massaro I."/>
            <person name="Sinha N.R."/>
            <person name="Poethig S."/>
            <person name="Leichty A.R."/>
        </authorList>
    </citation>
    <scope>NUCLEOTIDE SEQUENCE</scope>
    <source>
        <strain evidence="2">Acra3RX</strain>
        <tissue evidence="2">Leaf</tissue>
    </source>
</reference>
<dbReference type="Gene3D" id="3.30.420.10">
    <property type="entry name" value="Ribonuclease H-like superfamily/Ribonuclease H"/>
    <property type="match status" value="1"/>
</dbReference>
<evidence type="ECO:0000259" key="1">
    <source>
        <dbReference type="Pfam" id="PF13456"/>
    </source>
</evidence>
<dbReference type="InterPro" id="IPR012337">
    <property type="entry name" value="RNaseH-like_sf"/>
</dbReference>
<dbReference type="SUPFAM" id="SSF53098">
    <property type="entry name" value="Ribonuclease H-like"/>
    <property type="match status" value="1"/>
</dbReference>
<evidence type="ECO:0000313" key="2">
    <source>
        <dbReference type="EMBL" id="KAK4254136.1"/>
    </source>
</evidence>
<dbReference type="PANTHER" id="PTHR47074">
    <property type="entry name" value="BNAC02G40300D PROTEIN"/>
    <property type="match status" value="1"/>
</dbReference>
<gene>
    <name evidence="2" type="ORF">QN277_009559</name>
</gene>
<dbReference type="GO" id="GO:0004523">
    <property type="term" value="F:RNA-DNA hybrid ribonuclease activity"/>
    <property type="evidence" value="ECO:0007669"/>
    <property type="project" value="InterPro"/>
</dbReference>
<evidence type="ECO:0000313" key="3">
    <source>
        <dbReference type="Proteomes" id="UP001293593"/>
    </source>
</evidence>
<protein>
    <recommendedName>
        <fullName evidence="1">RNase H type-1 domain-containing protein</fullName>
    </recommendedName>
</protein>
<dbReference type="CDD" id="cd06222">
    <property type="entry name" value="RNase_H_like"/>
    <property type="match status" value="1"/>
</dbReference>
<dbReference type="EMBL" id="JAWXYG010000014">
    <property type="protein sequence ID" value="KAK4254136.1"/>
    <property type="molecule type" value="Genomic_DNA"/>
</dbReference>
<dbReference type="InterPro" id="IPR002156">
    <property type="entry name" value="RNaseH_domain"/>
</dbReference>
<dbReference type="AlphaFoldDB" id="A0AAE1INC9"/>
<comment type="caution">
    <text evidence="2">The sequence shown here is derived from an EMBL/GenBank/DDBJ whole genome shotgun (WGS) entry which is preliminary data.</text>
</comment>
<dbReference type="InterPro" id="IPR052929">
    <property type="entry name" value="RNase_H-like_EbsB-rel"/>
</dbReference>
<dbReference type="Proteomes" id="UP001293593">
    <property type="component" value="Unassembled WGS sequence"/>
</dbReference>
<dbReference type="PANTHER" id="PTHR47074:SF11">
    <property type="entry name" value="REVERSE TRANSCRIPTASE-LIKE PROTEIN"/>
    <property type="match status" value="1"/>
</dbReference>
<dbReference type="InterPro" id="IPR036397">
    <property type="entry name" value="RNaseH_sf"/>
</dbReference>